<keyword evidence="4" id="KW-0472">Membrane</keyword>
<keyword evidence="4" id="KW-0812">Transmembrane</keyword>
<feature type="region of interest" description="Disordered" evidence="3">
    <location>
        <begin position="234"/>
        <end position="275"/>
    </location>
</feature>
<feature type="region of interest" description="Disordered" evidence="3">
    <location>
        <begin position="88"/>
        <end position="114"/>
    </location>
</feature>
<feature type="region of interest" description="Disordered" evidence="3">
    <location>
        <begin position="148"/>
        <end position="199"/>
    </location>
</feature>
<name>A0ABU2DPC8_9MICC</name>
<dbReference type="Gene3D" id="2.60.40.1220">
    <property type="match status" value="1"/>
</dbReference>
<dbReference type="InterPro" id="IPR014756">
    <property type="entry name" value="Ig_E-set"/>
</dbReference>
<dbReference type="Pfam" id="PF04234">
    <property type="entry name" value="CopC"/>
    <property type="match status" value="1"/>
</dbReference>
<keyword evidence="4" id="KW-1133">Transmembrane helix</keyword>
<evidence type="ECO:0000256" key="1">
    <source>
        <dbReference type="ARBA" id="ARBA00022729"/>
    </source>
</evidence>
<reference evidence="7 8" key="1">
    <citation type="submission" date="2023-09" db="EMBL/GenBank/DDBJ databases">
        <title>Description of three actinobacteria isolated from air of manufacturing shop in a pharmaceutical factory.</title>
        <authorList>
            <person name="Zhang D.-F."/>
        </authorList>
    </citation>
    <scope>NUCLEOTIDE SEQUENCE [LARGE SCALE GENOMIC DNA]</scope>
    <source>
        <strain evidence="7 8">LY-0111</strain>
    </source>
</reference>
<feature type="compositionally biased region" description="Acidic residues" evidence="3">
    <location>
        <begin position="170"/>
        <end position="188"/>
    </location>
</feature>
<gene>
    <name evidence="7" type="ORF">RIL96_02120</name>
</gene>
<sequence>MPHAAAEPTVPSQQITVRRLAGAAAVGALALGTGVAGAAPAWAHDTLIGSTPDDDARVTEPLEDVTLEFSGGGLTTGEGITNEIRVTDEDGEDHGTETEVDGSTMSTSFEEPLPDGEYDVVYRVVYSDGHDEEGTLSFTVDAGIEAAGDEADDETGDETEEPAEGSAADTAEDSAEDASDADADDAAEADGAQDPVSEEGGASGWIVVLLGIGGVLIVLLAVIMMRRKVNQVEEWKQGRREPGGTGQSSADQSSTDQPSTDQPSTDESEGPDRTP</sequence>
<evidence type="ECO:0000313" key="7">
    <source>
        <dbReference type="EMBL" id="MDR8018364.1"/>
    </source>
</evidence>
<dbReference type="InterPro" id="IPR007348">
    <property type="entry name" value="CopC_dom"/>
</dbReference>
<feature type="compositionally biased region" description="Polar residues" evidence="3">
    <location>
        <begin position="247"/>
        <end position="263"/>
    </location>
</feature>
<evidence type="ECO:0000313" key="8">
    <source>
        <dbReference type="Proteomes" id="UP001251870"/>
    </source>
</evidence>
<feature type="transmembrane region" description="Helical" evidence="4">
    <location>
        <begin position="202"/>
        <end position="223"/>
    </location>
</feature>
<feature type="signal peptide" evidence="5">
    <location>
        <begin position="1"/>
        <end position="38"/>
    </location>
</feature>
<keyword evidence="8" id="KW-1185">Reference proteome</keyword>
<evidence type="ECO:0000256" key="4">
    <source>
        <dbReference type="SAM" id="Phobius"/>
    </source>
</evidence>
<feature type="chain" id="PRO_5045646261" evidence="5">
    <location>
        <begin position="39"/>
        <end position="275"/>
    </location>
</feature>
<protein>
    <submittedName>
        <fullName evidence="7">Copper resistance protein CopC</fullName>
    </submittedName>
</protein>
<proteinExistence type="predicted"/>
<comment type="caution">
    <text evidence="7">The sequence shown here is derived from an EMBL/GenBank/DDBJ whole genome shotgun (WGS) entry which is preliminary data.</text>
</comment>
<keyword evidence="2" id="KW-0186">Copper</keyword>
<dbReference type="Proteomes" id="UP001251870">
    <property type="component" value="Unassembled WGS sequence"/>
</dbReference>
<feature type="domain" description="CopC" evidence="6">
    <location>
        <begin position="44"/>
        <end position="140"/>
    </location>
</feature>
<evidence type="ECO:0000256" key="2">
    <source>
        <dbReference type="ARBA" id="ARBA00023008"/>
    </source>
</evidence>
<evidence type="ECO:0000256" key="5">
    <source>
        <dbReference type="SAM" id="SignalP"/>
    </source>
</evidence>
<feature type="compositionally biased region" description="Basic and acidic residues" evidence="3">
    <location>
        <begin position="88"/>
        <end position="97"/>
    </location>
</feature>
<dbReference type="EMBL" id="JAVKGR010000001">
    <property type="protein sequence ID" value="MDR8018364.1"/>
    <property type="molecule type" value="Genomic_DNA"/>
</dbReference>
<keyword evidence="1 5" id="KW-0732">Signal</keyword>
<evidence type="ECO:0000259" key="6">
    <source>
        <dbReference type="Pfam" id="PF04234"/>
    </source>
</evidence>
<accession>A0ABU2DPC8</accession>
<feature type="compositionally biased region" description="Acidic residues" evidence="3">
    <location>
        <begin position="148"/>
        <end position="163"/>
    </location>
</feature>
<dbReference type="RefSeq" id="WP_310547341.1">
    <property type="nucleotide sequence ID" value="NZ_JAVKGR010000001.1"/>
</dbReference>
<evidence type="ECO:0000256" key="3">
    <source>
        <dbReference type="SAM" id="MobiDB-lite"/>
    </source>
</evidence>
<dbReference type="InterPro" id="IPR014755">
    <property type="entry name" value="Cu-Rt/internalin_Ig-like"/>
</dbReference>
<organism evidence="7 8">
    <name type="scientific">Nesterenkonia aerolata</name>
    <dbReference type="NCBI Taxonomy" id="3074079"/>
    <lineage>
        <taxon>Bacteria</taxon>
        <taxon>Bacillati</taxon>
        <taxon>Actinomycetota</taxon>
        <taxon>Actinomycetes</taxon>
        <taxon>Micrococcales</taxon>
        <taxon>Micrococcaceae</taxon>
        <taxon>Nesterenkonia</taxon>
    </lineage>
</organism>
<dbReference type="SUPFAM" id="SSF81296">
    <property type="entry name" value="E set domains"/>
    <property type="match status" value="1"/>
</dbReference>